<evidence type="ECO:0000256" key="1">
    <source>
        <dbReference type="ARBA" id="ARBA00004123"/>
    </source>
</evidence>
<dbReference type="EMBL" id="CBTN010000003">
    <property type="protein sequence ID" value="CDH49335.1"/>
    <property type="molecule type" value="Genomic_DNA"/>
</dbReference>
<proteinExistence type="inferred from homology"/>
<dbReference type="Gene3D" id="3.30.160.60">
    <property type="entry name" value="Classic Zinc Finger"/>
    <property type="match status" value="1"/>
</dbReference>
<gene>
    <name evidence="12" type="ORF">LCOR_01082.1</name>
</gene>
<feature type="region of interest" description="Disordered" evidence="11">
    <location>
        <begin position="144"/>
        <end position="203"/>
    </location>
</feature>
<keyword evidence="7 10" id="KW-0010">Activator</keyword>
<evidence type="ECO:0000256" key="11">
    <source>
        <dbReference type="SAM" id="MobiDB-lite"/>
    </source>
</evidence>
<comment type="similarity">
    <text evidence="10">Belongs to the SGF11 family.</text>
</comment>
<evidence type="ECO:0000256" key="6">
    <source>
        <dbReference type="ARBA" id="ARBA00023015"/>
    </source>
</evidence>
<sequence>MHNSKQQQQSSKAGSSLTSSSPAKNDASSNSQPPLSEKQRETNNAFFRKMVNDRNKKLEELQQTHTTLQTNATKISENDNEDQTNKASLVISRPGCDVYGNTYAANNLPSYECVNCHKMIAAGRYAPHLEKCLGLAGRQSSRVANRRLGSSSPYASTPTSMDESTHALSDPESDKKKKRPIQSTSNGISRVKKLKNASMSEKP</sequence>
<feature type="region of interest" description="Disordered" evidence="11">
    <location>
        <begin position="1"/>
        <end position="53"/>
    </location>
</feature>
<keyword evidence="6" id="KW-0805">Transcription regulation</keyword>
<dbReference type="Proteomes" id="UP000027586">
    <property type="component" value="Unassembled WGS sequence"/>
</dbReference>
<dbReference type="GO" id="GO:0006325">
    <property type="term" value="P:chromatin organization"/>
    <property type="evidence" value="ECO:0007669"/>
    <property type="project" value="UniProtKB-KW"/>
</dbReference>
<dbReference type="VEuPathDB" id="FungiDB:LCOR_01082.1"/>
<dbReference type="InterPro" id="IPR013246">
    <property type="entry name" value="SAGA_su_Sgf11"/>
</dbReference>
<name>A0A068RHX5_9FUNG</name>
<evidence type="ECO:0000256" key="3">
    <source>
        <dbReference type="ARBA" id="ARBA00022771"/>
    </source>
</evidence>
<keyword evidence="9" id="KW-0539">Nucleus</keyword>
<dbReference type="GO" id="GO:0000124">
    <property type="term" value="C:SAGA complex"/>
    <property type="evidence" value="ECO:0007669"/>
    <property type="project" value="TreeGrafter"/>
</dbReference>
<evidence type="ECO:0000256" key="4">
    <source>
        <dbReference type="ARBA" id="ARBA00022833"/>
    </source>
</evidence>
<evidence type="ECO:0000256" key="9">
    <source>
        <dbReference type="ARBA" id="ARBA00023242"/>
    </source>
</evidence>
<dbReference type="GO" id="GO:0006357">
    <property type="term" value="P:regulation of transcription by RNA polymerase II"/>
    <property type="evidence" value="ECO:0007669"/>
    <property type="project" value="TreeGrafter"/>
</dbReference>
<keyword evidence="5" id="KW-0156">Chromatin regulator</keyword>
<evidence type="ECO:0000256" key="10">
    <source>
        <dbReference type="RuleBase" id="RU261113"/>
    </source>
</evidence>
<keyword evidence="2" id="KW-0479">Metal-binding</keyword>
<accession>A0A068RHX5</accession>
<keyword evidence="4" id="KW-0862">Zinc</keyword>
<evidence type="ECO:0000313" key="12">
    <source>
        <dbReference type="EMBL" id="CDH49335.1"/>
    </source>
</evidence>
<feature type="compositionally biased region" description="Polar residues" evidence="11">
    <location>
        <begin position="144"/>
        <end position="162"/>
    </location>
</feature>
<protein>
    <recommendedName>
        <fullName evidence="10">SAGA-associated factor 11</fullName>
    </recommendedName>
</protein>
<dbReference type="InterPro" id="IPR051078">
    <property type="entry name" value="SGF11"/>
</dbReference>
<keyword evidence="3" id="KW-0863">Zinc-finger</keyword>
<evidence type="ECO:0000256" key="8">
    <source>
        <dbReference type="ARBA" id="ARBA00023163"/>
    </source>
</evidence>
<reference evidence="12" key="1">
    <citation type="submission" date="2013-08" db="EMBL/GenBank/DDBJ databases">
        <title>Gene expansion shapes genome architecture in the human pathogen Lichtheimia corymbifera: an evolutionary genomics analysis in the ancient terrestrial Mucorales (Mucoromycotina).</title>
        <authorList>
            <person name="Schwartze V.U."/>
            <person name="Winter S."/>
            <person name="Shelest E."/>
            <person name="Marcet-Houben M."/>
            <person name="Horn F."/>
            <person name="Wehner S."/>
            <person name="Hoffmann K."/>
            <person name="Riege K."/>
            <person name="Sammeth M."/>
            <person name="Nowrousian M."/>
            <person name="Valiante V."/>
            <person name="Linde J."/>
            <person name="Jacobsen I.D."/>
            <person name="Marz M."/>
            <person name="Brakhage A.A."/>
            <person name="Gabaldon T."/>
            <person name="Bocker S."/>
            <person name="Voigt K."/>
        </authorList>
    </citation>
    <scope>NUCLEOTIDE SEQUENCE [LARGE SCALE GENOMIC DNA]</scope>
    <source>
        <strain evidence="12">FSU 9682</strain>
    </source>
</reference>
<evidence type="ECO:0000313" key="13">
    <source>
        <dbReference type="Proteomes" id="UP000027586"/>
    </source>
</evidence>
<organism evidence="12 13">
    <name type="scientific">Lichtheimia corymbifera JMRC:FSU:9682</name>
    <dbReference type="NCBI Taxonomy" id="1263082"/>
    <lineage>
        <taxon>Eukaryota</taxon>
        <taxon>Fungi</taxon>
        <taxon>Fungi incertae sedis</taxon>
        <taxon>Mucoromycota</taxon>
        <taxon>Mucoromycotina</taxon>
        <taxon>Mucoromycetes</taxon>
        <taxon>Mucorales</taxon>
        <taxon>Lichtheimiaceae</taxon>
        <taxon>Lichtheimia</taxon>
    </lineage>
</organism>
<dbReference type="PANTHER" id="PTHR46367:SF1">
    <property type="entry name" value="ATAXIN-7-LIKE PROTEIN 3"/>
    <property type="match status" value="1"/>
</dbReference>
<dbReference type="STRING" id="1263082.A0A068RHX5"/>
<evidence type="ECO:0000256" key="5">
    <source>
        <dbReference type="ARBA" id="ARBA00022853"/>
    </source>
</evidence>
<dbReference type="Pfam" id="PF08209">
    <property type="entry name" value="Sgf11"/>
    <property type="match status" value="1"/>
</dbReference>
<feature type="compositionally biased region" description="Low complexity" evidence="11">
    <location>
        <begin position="1"/>
        <end position="21"/>
    </location>
</feature>
<keyword evidence="8" id="KW-0804">Transcription</keyword>
<comment type="subcellular location">
    <subcellularLocation>
        <location evidence="1 10">Nucleus</location>
    </subcellularLocation>
</comment>
<feature type="compositionally biased region" description="Polar residues" evidence="11">
    <location>
        <begin position="22"/>
        <end position="34"/>
    </location>
</feature>
<evidence type="ECO:0000256" key="7">
    <source>
        <dbReference type="ARBA" id="ARBA00023159"/>
    </source>
</evidence>
<dbReference type="GO" id="GO:0071819">
    <property type="term" value="C:DUBm complex"/>
    <property type="evidence" value="ECO:0007669"/>
    <property type="project" value="TreeGrafter"/>
</dbReference>
<keyword evidence="13" id="KW-1185">Reference proteome</keyword>
<dbReference type="GO" id="GO:0003713">
    <property type="term" value="F:transcription coactivator activity"/>
    <property type="evidence" value="ECO:0007669"/>
    <property type="project" value="TreeGrafter"/>
</dbReference>
<dbReference type="AlphaFoldDB" id="A0A068RHX5"/>
<dbReference type="PANTHER" id="PTHR46367">
    <property type="entry name" value="ATAXIN-7-LIKE PROTEIN 3"/>
    <property type="match status" value="1"/>
</dbReference>
<comment type="caution">
    <text evidence="12">The sequence shown here is derived from an EMBL/GenBank/DDBJ whole genome shotgun (WGS) entry which is preliminary data.</text>
</comment>
<evidence type="ECO:0000256" key="2">
    <source>
        <dbReference type="ARBA" id="ARBA00022723"/>
    </source>
</evidence>
<dbReference type="GO" id="GO:0008270">
    <property type="term" value="F:zinc ion binding"/>
    <property type="evidence" value="ECO:0007669"/>
    <property type="project" value="UniProtKB-KW"/>
</dbReference>
<dbReference type="OrthoDB" id="21557at2759"/>